<dbReference type="PANTHER" id="PTHR47074">
    <property type="entry name" value="BNAC02G40300D PROTEIN"/>
    <property type="match status" value="1"/>
</dbReference>
<dbReference type="Proteomes" id="UP000593561">
    <property type="component" value="Unassembled WGS sequence"/>
</dbReference>
<dbReference type="InterPro" id="IPR052929">
    <property type="entry name" value="RNase_H-like_EbsB-rel"/>
</dbReference>
<dbReference type="InterPro" id="IPR002156">
    <property type="entry name" value="RNaseH_domain"/>
</dbReference>
<dbReference type="GO" id="GO:0003676">
    <property type="term" value="F:nucleic acid binding"/>
    <property type="evidence" value="ECO:0007669"/>
    <property type="project" value="InterPro"/>
</dbReference>
<keyword evidence="4" id="KW-1185">Reference proteome</keyword>
<dbReference type="AlphaFoldDB" id="A0A7J8TIX5"/>
<evidence type="ECO:0000313" key="3">
    <source>
        <dbReference type="EMBL" id="MBA0638073.1"/>
    </source>
</evidence>
<organism evidence="3 4">
    <name type="scientific">Gossypium davidsonii</name>
    <name type="common">Davidson's cotton</name>
    <name type="synonym">Gossypium klotzschianum subsp. davidsonii</name>
    <dbReference type="NCBI Taxonomy" id="34287"/>
    <lineage>
        <taxon>Eukaryota</taxon>
        <taxon>Viridiplantae</taxon>
        <taxon>Streptophyta</taxon>
        <taxon>Embryophyta</taxon>
        <taxon>Tracheophyta</taxon>
        <taxon>Spermatophyta</taxon>
        <taxon>Magnoliopsida</taxon>
        <taxon>eudicotyledons</taxon>
        <taxon>Gunneridae</taxon>
        <taxon>Pentapetalae</taxon>
        <taxon>rosids</taxon>
        <taxon>malvids</taxon>
        <taxon>Malvales</taxon>
        <taxon>Malvaceae</taxon>
        <taxon>Malvoideae</taxon>
        <taxon>Gossypium</taxon>
    </lineage>
</organism>
<dbReference type="GO" id="GO:0004523">
    <property type="term" value="F:RNA-DNA hybrid ribonuclease activity"/>
    <property type="evidence" value="ECO:0007669"/>
    <property type="project" value="InterPro"/>
</dbReference>
<keyword evidence="1" id="KW-0812">Transmembrane</keyword>
<name>A0A7J8TIX5_GOSDV</name>
<feature type="domain" description="RNase H type-1" evidence="2">
    <location>
        <begin position="122"/>
        <end position="221"/>
    </location>
</feature>
<sequence length="226" mass="25773">MDTGRLVVILYMLRTHHNSKERPVNSFHEHPDVWLSRASRYIVLASFLLIAFLSFPSFPILARLTFQILAHMSFLLMALRSFSLHDSHELSVIWLERASSLCALGPIIVRWSSSTNPYVRINFNVAFKVKSRQLRTNFVIKSAYGQVLGSGMMIDLHILDAFSVEALASIQSLQLALNMGFTMVEVEGDSRTVILRIMKEKEDKSYISAYIVDARFLAKSFLKPIF</sequence>
<feature type="transmembrane region" description="Helical" evidence="1">
    <location>
        <begin position="41"/>
        <end position="58"/>
    </location>
</feature>
<evidence type="ECO:0000256" key="1">
    <source>
        <dbReference type="SAM" id="Phobius"/>
    </source>
</evidence>
<gene>
    <name evidence="3" type="ORF">Godav_022135</name>
</gene>
<dbReference type="PANTHER" id="PTHR47074:SF61">
    <property type="entry name" value="RNASE H TYPE-1 DOMAIN-CONTAINING PROTEIN"/>
    <property type="match status" value="1"/>
</dbReference>
<evidence type="ECO:0000259" key="2">
    <source>
        <dbReference type="Pfam" id="PF13456"/>
    </source>
</evidence>
<keyword evidence="1" id="KW-1133">Transmembrane helix</keyword>
<comment type="caution">
    <text evidence="3">The sequence shown here is derived from an EMBL/GenBank/DDBJ whole genome shotgun (WGS) entry which is preliminary data.</text>
</comment>
<reference evidence="3 4" key="1">
    <citation type="journal article" date="2019" name="Genome Biol. Evol.">
        <title>Insights into the evolution of the New World diploid cottons (Gossypium, subgenus Houzingenia) based on genome sequencing.</title>
        <authorList>
            <person name="Grover C.E."/>
            <person name="Arick M.A. 2nd"/>
            <person name="Thrash A."/>
            <person name="Conover J.L."/>
            <person name="Sanders W.S."/>
            <person name="Peterson D.G."/>
            <person name="Frelichowski J.E."/>
            <person name="Scheffler J.A."/>
            <person name="Scheffler B.E."/>
            <person name="Wendel J.F."/>
        </authorList>
    </citation>
    <scope>NUCLEOTIDE SEQUENCE [LARGE SCALE GENOMIC DNA]</scope>
    <source>
        <strain evidence="3">27</strain>
        <tissue evidence="3">Leaf</tissue>
    </source>
</reference>
<accession>A0A7J8TIX5</accession>
<proteinExistence type="predicted"/>
<dbReference type="EMBL" id="JABFAC010249844">
    <property type="protein sequence ID" value="MBA0638073.1"/>
    <property type="molecule type" value="Genomic_DNA"/>
</dbReference>
<protein>
    <recommendedName>
        <fullName evidence="2">RNase H type-1 domain-containing protein</fullName>
    </recommendedName>
</protein>
<evidence type="ECO:0000313" key="4">
    <source>
        <dbReference type="Proteomes" id="UP000593561"/>
    </source>
</evidence>
<keyword evidence="1" id="KW-0472">Membrane</keyword>
<dbReference type="Pfam" id="PF13456">
    <property type="entry name" value="RVT_3"/>
    <property type="match status" value="1"/>
</dbReference>